<dbReference type="InterPro" id="IPR027417">
    <property type="entry name" value="P-loop_NTPase"/>
</dbReference>
<feature type="domain" description="ABC transporter" evidence="6">
    <location>
        <begin position="27"/>
        <end position="255"/>
    </location>
</feature>
<evidence type="ECO:0000256" key="5">
    <source>
        <dbReference type="SAM" id="MobiDB-lite"/>
    </source>
</evidence>
<protein>
    <submittedName>
        <fullName evidence="7">Biotin transport system ATP-binding protein</fullName>
        <ecNumber evidence="7">3.6.3.-</ecNumber>
    </submittedName>
</protein>
<dbReference type="CDD" id="cd03225">
    <property type="entry name" value="ABC_cobalt_CbiO_domain1"/>
    <property type="match status" value="1"/>
</dbReference>
<dbReference type="InterPro" id="IPR017871">
    <property type="entry name" value="ABC_transporter-like_CS"/>
</dbReference>
<reference evidence="7 8" key="1">
    <citation type="submission" date="2021-01" db="EMBL/GenBank/DDBJ databases">
        <title>Sequencing the genomes of 1000 actinobacteria strains.</title>
        <authorList>
            <person name="Klenk H.-P."/>
        </authorList>
    </citation>
    <scope>NUCLEOTIDE SEQUENCE [LARGE SCALE GENOMIC DNA]</scope>
    <source>
        <strain evidence="7 8">DSM 13057</strain>
    </source>
</reference>
<dbReference type="Gene3D" id="3.40.50.300">
    <property type="entry name" value="P-loop containing nucleotide triphosphate hydrolases"/>
    <property type="match status" value="1"/>
</dbReference>
<organism evidence="7 8">
    <name type="scientific">Subtercola frigoramans</name>
    <dbReference type="NCBI Taxonomy" id="120298"/>
    <lineage>
        <taxon>Bacteria</taxon>
        <taxon>Bacillati</taxon>
        <taxon>Actinomycetota</taxon>
        <taxon>Actinomycetes</taxon>
        <taxon>Micrococcales</taxon>
        <taxon>Microbacteriaceae</taxon>
        <taxon>Subtercola</taxon>
    </lineage>
</organism>
<dbReference type="InterPro" id="IPR003593">
    <property type="entry name" value="AAA+_ATPase"/>
</dbReference>
<dbReference type="PANTHER" id="PTHR43553">
    <property type="entry name" value="HEAVY METAL TRANSPORTER"/>
    <property type="match status" value="1"/>
</dbReference>
<keyword evidence="7" id="KW-0378">Hydrolase</keyword>
<feature type="region of interest" description="Disordered" evidence="5">
    <location>
        <begin position="1"/>
        <end position="24"/>
    </location>
</feature>
<dbReference type="EMBL" id="JAFBBU010000001">
    <property type="protein sequence ID" value="MBM7471538.1"/>
    <property type="molecule type" value="Genomic_DNA"/>
</dbReference>
<gene>
    <name evidence="7" type="ORF">JOE66_001172</name>
</gene>
<dbReference type="GO" id="GO:0016787">
    <property type="term" value="F:hydrolase activity"/>
    <property type="evidence" value="ECO:0007669"/>
    <property type="project" value="UniProtKB-KW"/>
</dbReference>
<dbReference type="RefSeq" id="WP_372435478.1">
    <property type="nucleotide sequence ID" value="NZ_BAAAHT010000013.1"/>
</dbReference>
<dbReference type="PROSITE" id="PS00211">
    <property type="entry name" value="ABC_TRANSPORTER_1"/>
    <property type="match status" value="1"/>
</dbReference>
<proteinExistence type="inferred from homology"/>
<evidence type="ECO:0000256" key="4">
    <source>
        <dbReference type="ARBA" id="ARBA00022840"/>
    </source>
</evidence>
<keyword evidence="8" id="KW-1185">Reference proteome</keyword>
<dbReference type="Pfam" id="PF00005">
    <property type="entry name" value="ABC_tran"/>
    <property type="match status" value="1"/>
</dbReference>
<dbReference type="SMART" id="SM00382">
    <property type="entry name" value="AAA"/>
    <property type="match status" value="1"/>
</dbReference>
<feature type="compositionally biased region" description="Low complexity" evidence="5">
    <location>
        <begin position="1"/>
        <end position="10"/>
    </location>
</feature>
<dbReference type="GO" id="GO:0005524">
    <property type="term" value="F:ATP binding"/>
    <property type="evidence" value="ECO:0007669"/>
    <property type="project" value="UniProtKB-KW"/>
</dbReference>
<evidence type="ECO:0000256" key="1">
    <source>
        <dbReference type="ARBA" id="ARBA00005417"/>
    </source>
</evidence>
<keyword evidence="3" id="KW-0547">Nucleotide-binding</keyword>
<evidence type="ECO:0000256" key="2">
    <source>
        <dbReference type="ARBA" id="ARBA00022448"/>
    </source>
</evidence>
<dbReference type="InterPro" id="IPR015856">
    <property type="entry name" value="ABC_transpr_CbiO/EcfA_su"/>
</dbReference>
<keyword evidence="4 7" id="KW-0067">ATP-binding</keyword>
<evidence type="ECO:0000313" key="7">
    <source>
        <dbReference type="EMBL" id="MBM7471538.1"/>
    </source>
</evidence>
<comment type="similarity">
    <text evidence="1">Belongs to the ABC transporter superfamily.</text>
</comment>
<sequence>MSEQPQGEQPQGEHPRGEQTQGEHPQIVFDDVSVEFGDRPALTNVSVLLSQKRIAVIGSNGSGKSTFARLLNGLVTPTSGSIRVHGLDPVKQGRDVRRTVGFIFSNPDAQIVMPTVAEDVAFSLRGRLLHGRKLSRIEVADRVAEALETFGLTQHAEAPAHSLSGGQKQLLALCAVLITEPSLVVADEPTALLDAANTRRISAHLLDTLPQQVVLVTHNMALAARCDVAIRFEGGRLVDLGEPAAVIDSYARDHA</sequence>
<dbReference type="InterPro" id="IPR050095">
    <property type="entry name" value="ECF_ABC_transporter_ATP-bd"/>
</dbReference>
<name>A0ABS2L388_9MICO</name>
<evidence type="ECO:0000256" key="3">
    <source>
        <dbReference type="ARBA" id="ARBA00022741"/>
    </source>
</evidence>
<keyword evidence="2" id="KW-0813">Transport</keyword>
<dbReference type="SUPFAM" id="SSF52540">
    <property type="entry name" value="P-loop containing nucleoside triphosphate hydrolases"/>
    <property type="match status" value="1"/>
</dbReference>
<dbReference type="PANTHER" id="PTHR43553:SF24">
    <property type="entry name" value="ENERGY-COUPLING FACTOR TRANSPORTER ATP-BINDING PROTEIN ECFA1"/>
    <property type="match status" value="1"/>
</dbReference>
<evidence type="ECO:0000313" key="8">
    <source>
        <dbReference type="Proteomes" id="UP000776164"/>
    </source>
</evidence>
<dbReference type="PROSITE" id="PS50893">
    <property type="entry name" value="ABC_TRANSPORTER_2"/>
    <property type="match status" value="1"/>
</dbReference>
<dbReference type="Proteomes" id="UP000776164">
    <property type="component" value="Unassembled WGS sequence"/>
</dbReference>
<accession>A0ABS2L388</accession>
<dbReference type="EC" id="3.6.3.-" evidence="7"/>
<evidence type="ECO:0000259" key="6">
    <source>
        <dbReference type="PROSITE" id="PS50893"/>
    </source>
</evidence>
<dbReference type="InterPro" id="IPR003439">
    <property type="entry name" value="ABC_transporter-like_ATP-bd"/>
</dbReference>
<comment type="caution">
    <text evidence="7">The sequence shown here is derived from an EMBL/GenBank/DDBJ whole genome shotgun (WGS) entry which is preliminary data.</text>
</comment>